<feature type="region of interest" description="Disordered" evidence="1">
    <location>
        <begin position="87"/>
        <end position="131"/>
    </location>
</feature>
<dbReference type="AlphaFoldDB" id="A0A8E2DHX2"/>
<evidence type="ECO:0000313" key="3">
    <source>
        <dbReference type="EMBL" id="OCH87567.1"/>
    </source>
</evidence>
<gene>
    <name evidence="3" type="ORF">OBBRIDRAFT_837282</name>
</gene>
<sequence>MRAQRTAHTTSISARASAAVFWLVLLRTDSVRDIHSPFPCAPAGEAAAFEQNGQPRVPTCTAGVTQPSALRALRAFGFGPSPCASELSPQQLASAAPGAGPRTREQHAALARHRSARRTDRGDVPSQAVSR</sequence>
<dbReference type="Proteomes" id="UP000250043">
    <property type="component" value="Unassembled WGS sequence"/>
</dbReference>
<protein>
    <recommendedName>
        <fullName evidence="5">Secreted protein</fullName>
    </recommendedName>
</protein>
<evidence type="ECO:0000313" key="4">
    <source>
        <dbReference type="Proteomes" id="UP000250043"/>
    </source>
</evidence>
<feature type="chain" id="PRO_5034659838" description="Secreted protein" evidence="2">
    <location>
        <begin position="31"/>
        <end position="131"/>
    </location>
</feature>
<feature type="signal peptide" evidence="2">
    <location>
        <begin position="1"/>
        <end position="30"/>
    </location>
</feature>
<name>A0A8E2DHX2_9APHY</name>
<evidence type="ECO:0000256" key="1">
    <source>
        <dbReference type="SAM" id="MobiDB-lite"/>
    </source>
</evidence>
<accession>A0A8E2DHX2</accession>
<organism evidence="3 4">
    <name type="scientific">Obba rivulosa</name>
    <dbReference type="NCBI Taxonomy" id="1052685"/>
    <lineage>
        <taxon>Eukaryota</taxon>
        <taxon>Fungi</taxon>
        <taxon>Dikarya</taxon>
        <taxon>Basidiomycota</taxon>
        <taxon>Agaricomycotina</taxon>
        <taxon>Agaricomycetes</taxon>
        <taxon>Polyporales</taxon>
        <taxon>Gelatoporiaceae</taxon>
        <taxon>Obba</taxon>
    </lineage>
</organism>
<reference evidence="3 4" key="1">
    <citation type="submission" date="2016-07" db="EMBL/GenBank/DDBJ databases">
        <title>Draft genome of the white-rot fungus Obba rivulosa 3A-2.</title>
        <authorList>
            <consortium name="DOE Joint Genome Institute"/>
            <person name="Miettinen O."/>
            <person name="Riley R."/>
            <person name="Acob R."/>
            <person name="Barry K."/>
            <person name="Cullen D."/>
            <person name="De Vries R."/>
            <person name="Hainaut M."/>
            <person name="Hatakka A."/>
            <person name="Henrissat B."/>
            <person name="Hilden K."/>
            <person name="Kuo R."/>
            <person name="Labutti K."/>
            <person name="Lipzen A."/>
            <person name="Makela M.R."/>
            <person name="Sandor L."/>
            <person name="Spatafora J.W."/>
            <person name="Grigoriev I.V."/>
            <person name="Hibbett D.S."/>
        </authorList>
    </citation>
    <scope>NUCLEOTIDE SEQUENCE [LARGE SCALE GENOMIC DNA]</scope>
    <source>
        <strain evidence="3 4">3A-2</strain>
    </source>
</reference>
<dbReference type="EMBL" id="KV722481">
    <property type="protein sequence ID" value="OCH87567.1"/>
    <property type="molecule type" value="Genomic_DNA"/>
</dbReference>
<evidence type="ECO:0008006" key="5">
    <source>
        <dbReference type="Google" id="ProtNLM"/>
    </source>
</evidence>
<keyword evidence="2" id="KW-0732">Signal</keyword>
<keyword evidence="4" id="KW-1185">Reference proteome</keyword>
<evidence type="ECO:0000256" key="2">
    <source>
        <dbReference type="SAM" id="SignalP"/>
    </source>
</evidence>
<proteinExistence type="predicted"/>